<dbReference type="AlphaFoldDB" id="A0A2S2Q1W9"/>
<name>A0A2S2Q1W9_9HEMI</name>
<organism evidence="2">
    <name type="scientific">Sipha flava</name>
    <name type="common">yellow sugarcane aphid</name>
    <dbReference type="NCBI Taxonomy" id="143950"/>
    <lineage>
        <taxon>Eukaryota</taxon>
        <taxon>Metazoa</taxon>
        <taxon>Ecdysozoa</taxon>
        <taxon>Arthropoda</taxon>
        <taxon>Hexapoda</taxon>
        <taxon>Insecta</taxon>
        <taxon>Pterygota</taxon>
        <taxon>Neoptera</taxon>
        <taxon>Paraneoptera</taxon>
        <taxon>Hemiptera</taxon>
        <taxon>Sternorrhyncha</taxon>
        <taxon>Aphidomorpha</taxon>
        <taxon>Aphidoidea</taxon>
        <taxon>Aphididae</taxon>
        <taxon>Sipha</taxon>
    </lineage>
</organism>
<gene>
    <name evidence="2" type="ORF">g.157364</name>
</gene>
<accession>A0A2S2Q1W9</accession>
<reference evidence="2" key="1">
    <citation type="submission" date="2018-04" db="EMBL/GenBank/DDBJ databases">
        <title>Transcriptome assembly of Sipha flava.</title>
        <authorList>
            <person name="Scully E.D."/>
            <person name="Geib S.M."/>
            <person name="Palmer N.A."/>
            <person name="Koch K."/>
            <person name="Bradshaw J."/>
            <person name="Heng-Moss T."/>
            <person name="Sarath G."/>
        </authorList>
    </citation>
    <scope>NUCLEOTIDE SEQUENCE</scope>
</reference>
<feature type="domain" description="DDE-1" evidence="1">
    <location>
        <begin position="49"/>
        <end position="114"/>
    </location>
</feature>
<sequence>MGPKCYHDLCDKRCWQSRFPHDYISKEKYIEPMLLQVPPGTIGGANPSRWSNDLIFVQYLHYFINYAKLSAENKILLIMDNHESHIRIEAIKLAKENHIILLTFPPHTSHIINIFIKQRVKNVLMVKRIMMR</sequence>
<proteinExistence type="predicted"/>
<protein>
    <recommendedName>
        <fullName evidence="1">DDE-1 domain-containing protein</fullName>
    </recommendedName>
</protein>
<dbReference type="EMBL" id="GGMS01001939">
    <property type="protein sequence ID" value="MBY71142.1"/>
    <property type="molecule type" value="Transcribed_RNA"/>
</dbReference>
<evidence type="ECO:0000313" key="2">
    <source>
        <dbReference type="EMBL" id="MBY71142.1"/>
    </source>
</evidence>
<dbReference type="GO" id="GO:0003676">
    <property type="term" value="F:nucleic acid binding"/>
    <property type="evidence" value="ECO:0007669"/>
    <property type="project" value="InterPro"/>
</dbReference>
<dbReference type="Pfam" id="PF03184">
    <property type="entry name" value="DDE_1"/>
    <property type="match status" value="1"/>
</dbReference>
<evidence type="ECO:0000259" key="1">
    <source>
        <dbReference type="Pfam" id="PF03184"/>
    </source>
</evidence>
<dbReference type="OrthoDB" id="6606575at2759"/>
<dbReference type="InterPro" id="IPR004875">
    <property type="entry name" value="DDE_SF_endonuclease_dom"/>
</dbReference>